<evidence type="ECO:0000256" key="19">
    <source>
        <dbReference type="SAM" id="Phobius"/>
    </source>
</evidence>
<evidence type="ECO:0000256" key="6">
    <source>
        <dbReference type="ARBA" id="ARBA00022729"/>
    </source>
</evidence>
<evidence type="ECO:0000256" key="8">
    <source>
        <dbReference type="ARBA" id="ARBA00023145"/>
    </source>
</evidence>
<evidence type="ECO:0000256" key="14">
    <source>
        <dbReference type="ARBA" id="ARBA00066456"/>
    </source>
</evidence>
<evidence type="ECO:0000256" key="17">
    <source>
        <dbReference type="ARBA" id="ARBA00076608"/>
    </source>
</evidence>
<dbReference type="STRING" id="7168.A0A182NC45"/>
<keyword evidence="6" id="KW-0732">Signal</keyword>
<feature type="region of interest" description="Disordered" evidence="18">
    <location>
        <begin position="1"/>
        <end position="24"/>
    </location>
</feature>
<keyword evidence="5" id="KW-0645">Protease</keyword>
<dbReference type="SUPFAM" id="SSF53474">
    <property type="entry name" value="alpha/beta-Hydrolases"/>
    <property type="match status" value="1"/>
</dbReference>
<proteinExistence type="inferred from homology"/>
<keyword evidence="8" id="KW-0865">Zymogen</keyword>
<dbReference type="Pfam" id="PF05577">
    <property type="entry name" value="Peptidase_S28"/>
    <property type="match status" value="1"/>
</dbReference>
<dbReference type="GO" id="GO:0008239">
    <property type="term" value="F:dipeptidyl-peptidase activity"/>
    <property type="evidence" value="ECO:0007669"/>
    <property type="project" value="TreeGrafter"/>
</dbReference>
<comment type="similarity">
    <text evidence="2">Belongs to the peptidase S28 family.</text>
</comment>
<evidence type="ECO:0000256" key="10">
    <source>
        <dbReference type="ARBA" id="ARBA00023180"/>
    </source>
</evidence>
<comment type="subunit">
    <text evidence="3">Homodimer.</text>
</comment>
<dbReference type="Proteomes" id="UP000075884">
    <property type="component" value="Unassembled WGS sequence"/>
</dbReference>
<keyword evidence="21" id="KW-1185">Reference proteome</keyword>
<dbReference type="EC" id="3.4.16.2" evidence="14"/>
<feature type="transmembrane region" description="Helical" evidence="19">
    <location>
        <begin position="35"/>
        <end position="57"/>
    </location>
</feature>
<keyword evidence="10" id="KW-0325">Glycoprotein</keyword>
<comment type="catalytic activity">
    <reaction evidence="12">
        <text>Cleavage of a -Pro-|-Xaa bond to release a C-terminal amino acid.</text>
        <dbReference type="EC" id="3.4.16.2"/>
    </reaction>
</comment>
<dbReference type="GO" id="GO:0005764">
    <property type="term" value="C:lysosome"/>
    <property type="evidence" value="ECO:0007669"/>
    <property type="project" value="UniProtKB-SubCell"/>
</dbReference>
<dbReference type="InterPro" id="IPR029058">
    <property type="entry name" value="AB_hydrolase_fold"/>
</dbReference>
<accession>A0A182NC45</accession>
<evidence type="ECO:0000256" key="11">
    <source>
        <dbReference type="ARBA" id="ARBA00023228"/>
    </source>
</evidence>
<keyword evidence="7" id="KW-0378">Hydrolase</keyword>
<comment type="function">
    <text evidence="13">Cleaves C-terminal amino acids linked to proline in peptides such as angiotensin II, III and des-Arg9-bradykinin. This cleavage occurs at acidic pH, but enzymatic activity is retained with some substrates at neutral pH.</text>
</comment>
<sequence>SRSLASLSIKDHSRTHRSVPLRERTRRTNTVANPLFVRSPFLVLVPQLVFVFVCLFFRQQKQTVWSVAMTARFWVALILALSTIVGGEAAAYEYQTKTIDIPIDHFTYTGETTFKLRYLINDTYATGTDGGPYGRPILFYAGNEGDIEVFARNTGFMWELAPKLKATLLFVEHRFYGHSLPFGNASYESPKNLGYLTSEQALADFALVLRTLNPPNGTTRARPVVAFGGSYGGMLAAWMRIKYPHLVAGAIAASAPIRQFEGVTPCGIFNQILTSVYQVAYNGECVPNIRRSWATLQNYSASVDGLRTLNEKFHFCANLTKATDVTETLFDYLTDVYGNLAMINYPYPSSFLAPVPAYPVREFCGRLEKNYTGPELLDRLQSALSIYANYDGKATCLNINSSYDGTGISDRGWDFQACTEMVMPMCADGIHDMFPPQPWNLQSYADRCFKRYGVHPRPQGALVNYGGDFLDSSITNIVFSNGLLDPWSGGGVLRTTNANVQIILIPEGAHHIDLRASNANDPASVTRARVEHVRNIQRWLAEYRKV</sequence>
<evidence type="ECO:0000256" key="7">
    <source>
        <dbReference type="ARBA" id="ARBA00022801"/>
    </source>
</evidence>
<organism evidence="20 21">
    <name type="scientific">Anopheles dirus</name>
    <dbReference type="NCBI Taxonomy" id="7168"/>
    <lineage>
        <taxon>Eukaryota</taxon>
        <taxon>Metazoa</taxon>
        <taxon>Ecdysozoa</taxon>
        <taxon>Arthropoda</taxon>
        <taxon>Hexapoda</taxon>
        <taxon>Insecta</taxon>
        <taxon>Pterygota</taxon>
        <taxon>Neoptera</taxon>
        <taxon>Endopterygota</taxon>
        <taxon>Diptera</taxon>
        <taxon>Nematocera</taxon>
        <taxon>Culicoidea</taxon>
        <taxon>Culicidae</taxon>
        <taxon>Anophelinae</taxon>
        <taxon>Anopheles</taxon>
    </lineage>
</organism>
<comment type="subcellular location">
    <subcellularLocation>
        <location evidence="1">Lysosome</location>
    </subcellularLocation>
</comment>
<dbReference type="AlphaFoldDB" id="A0A182NC45"/>
<keyword evidence="4" id="KW-0121">Carboxypeptidase</keyword>
<dbReference type="Gene3D" id="3.40.50.1820">
    <property type="entry name" value="alpha/beta hydrolase"/>
    <property type="match status" value="1"/>
</dbReference>
<dbReference type="InterPro" id="IPR042269">
    <property type="entry name" value="Ser_carbopepase_S28_SKS"/>
</dbReference>
<evidence type="ECO:0000256" key="9">
    <source>
        <dbReference type="ARBA" id="ARBA00023157"/>
    </source>
</evidence>
<name>A0A182NC45_9DIPT</name>
<dbReference type="InterPro" id="IPR008758">
    <property type="entry name" value="Peptidase_S28"/>
</dbReference>
<evidence type="ECO:0000256" key="5">
    <source>
        <dbReference type="ARBA" id="ARBA00022670"/>
    </source>
</evidence>
<feature type="transmembrane region" description="Helical" evidence="19">
    <location>
        <begin position="64"/>
        <end position="85"/>
    </location>
</feature>
<dbReference type="GO" id="GO:0004185">
    <property type="term" value="F:serine-type carboxypeptidase activity"/>
    <property type="evidence" value="ECO:0007669"/>
    <property type="project" value="UniProtKB-EC"/>
</dbReference>
<evidence type="ECO:0000256" key="4">
    <source>
        <dbReference type="ARBA" id="ARBA00022645"/>
    </source>
</evidence>
<keyword evidence="9" id="KW-1015">Disulfide bond</keyword>
<reference evidence="21" key="1">
    <citation type="submission" date="2013-03" db="EMBL/GenBank/DDBJ databases">
        <title>The Genome Sequence of Anopheles dirus WRAIR2.</title>
        <authorList>
            <consortium name="The Broad Institute Genomics Platform"/>
            <person name="Neafsey D.E."/>
            <person name="Walton C."/>
            <person name="Walker B."/>
            <person name="Young S.K."/>
            <person name="Zeng Q."/>
            <person name="Gargeya S."/>
            <person name="Fitzgerald M."/>
            <person name="Haas B."/>
            <person name="Abouelleil A."/>
            <person name="Allen A.W."/>
            <person name="Alvarado L."/>
            <person name="Arachchi H.M."/>
            <person name="Berlin A.M."/>
            <person name="Chapman S.B."/>
            <person name="Gainer-Dewar J."/>
            <person name="Goldberg J."/>
            <person name="Griggs A."/>
            <person name="Gujja S."/>
            <person name="Hansen M."/>
            <person name="Howarth C."/>
            <person name="Imamovic A."/>
            <person name="Ireland A."/>
            <person name="Larimer J."/>
            <person name="McCowan C."/>
            <person name="Murphy C."/>
            <person name="Pearson M."/>
            <person name="Poon T.W."/>
            <person name="Priest M."/>
            <person name="Roberts A."/>
            <person name="Saif S."/>
            <person name="Shea T."/>
            <person name="Sisk P."/>
            <person name="Sykes S."/>
            <person name="Wortman J."/>
            <person name="Nusbaum C."/>
            <person name="Birren B."/>
        </authorList>
    </citation>
    <scope>NUCLEOTIDE SEQUENCE [LARGE SCALE GENOMIC DNA]</scope>
    <source>
        <strain evidence="21">WRAIR2</strain>
    </source>
</reference>
<reference evidence="20" key="2">
    <citation type="submission" date="2020-05" db="UniProtKB">
        <authorList>
            <consortium name="EnsemblMetazoa"/>
        </authorList>
    </citation>
    <scope>IDENTIFICATION</scope>
    <source>
        <strain evidence="20">WRAIR2</strain>
    </source>
</reference>
<keyword evidence="19" id="KW-0812">Transmembrane</keyword>
<dbReference type="GO" id="GO:0006508">
    <property type="term" value="P:proteolysis"/>
    <property type="evidence" value="ECO:0007669"/>
    <property type="project" value="UniProtKB-KW"/>
</dbReference>
<dbReference type="VEuPathDB" id="VectorBase:ADIR005209"/>
<dbReference type="Gene3D" id="1.20.120.980">
    <property type="entry name" value="Serine carboxypeptidase S28, SKS domain"/>
    <property type="match status" value="1"/>
</dbReference>
<evidence type="ECO:0000256" key="3">
    <source>
        <dbReference type="ARBA" id="ARBA00011738"/>
    </source>
</evidence>
<evidence type="ECO:0000256" key="1">
    <source>
        <dbReference type="ARBA" id="ARBA00004371"/>
    </source>
</evidence>
<protein>
    <recommendedName>
        <fullName evidence="15">Lysosomal Pro-X carboxypeptidase</fullName>
        <ecNumber evidence="14">3.4.16.2</ecNumber>
    </recommendedName>
    <alternativeName>
        <fullName evidence="17">Proline carboxypeptidase</fullName>
    </alternativeName>
    <alternativeName>
        <fullName evidence="16">Prolylcarboxypeptidase</fullName>
    </alternativeName>
</protein>
<dbReference type="EnsemblMetazoa" id="ADIR005209-RA">
    <property type="protein sequence ID" value="ADIR005209-PA"/>
    <property type="gene ID" value="ADIR005209"/>
</dbReference>
<keyword evidence="19" id="KW-0472">Membrane</keyword>
<keyword evidence="19" id="KW-1133">Transmembrane helix</keyword>
<evidence type="ECO:0000256" key="18">
    <source>
        <dbReference type="SAM" id="MobiDB-lite"/>
    </source>
</evidence>
<evidence type="ECO:0000256" key="13">
    <source>
        <dbReference type="ARBA" id="ARBA00059701"/>
    </source>
</evidence>
<evidence type="ECO:0000256" key="12">
    <source>
        <dbReference type="ARBA" id="ARBA00052013"/>
    </source>
</evidence>
<evidence type="ECO:0000313" key="21">
    <source>
        <dbReference type="Proteomes" id="UP000075884"/>
    </source>
</evidence>
<dbReference type="PANTHER" id="PTHR11010:SF38">
    <property type="entry name" value="LYSOSOMAL PRO-X CARBOXYPEPTIDASE"/>
    <property type="match status" value="1"/>
</dbReference>
<evidence type="ECO:0000313" key="20">
    <source>
        <dbReference type="EnsemblMetazoa" id="ADIR005209-PA"/>
    </source>
</evidence>
<evidence type="ECO:0000256" key="16">
    <source>
        <dbReference type="ARBA" id="ARBA00076475"/>
    </source>
</evidence>
<dbReference type="PANTHER" id="PTHR11010">
    <property type="entry name" value="PROTEASE S28 PRO-X CARBOXYPEPTIDASE-RELATED"/>
    <property type="match status" value="1"/>
</dbReference>
<dbReference type="FunFam" id="1.20.120.980:FF:000002">
    <property type="entry name" value="lysosomal Pro-X carboxypeptidase"/>
    <property type="match status" value="1"/>
</dbReference>
<feature type="compositionally biased region" description="Basic residues" evidence="18">
    <location>
        <begin position="13"/>
        <end position="24"/>
    </location>
</feature>
<keyword evidence="11" id="KW-0458">Lysosome</keyword>
<evidence type="ECO:0000256" key="2">
    <source>
        <dbReference type="ARBA" id="ARBA00011079"/>
    </source>
</evidence>
<evidence type="ECO:0000256" key="15">
    <source>
        <dbReference type="ARBA" id="ARBA00073691"/>
    </source>
</evidence>